<dbReference type="AlphaFoldDB" id="A0AAN6TCH4"/>
<feature type="compositionally biased region" description="Pro residues" evidence="5">
    <location>
        <begin position="13"/>
        <end position="24"/>
    </location>
</feature>
<comment type="function">
    <text evidence="4">Required for multiple vacuole delivery pathways including the cytoplasm to vacuole transport (Cvt), autophagy, pexophagy and endocytosis.</text>
</comment>
<sequence>MAQEEAEGNNGPTSPPSPPPPPLPPRRKPSMEGSIQVAPAQSKPTTAVSSIDISTLSFPDGSRGTFSTNTTRAVSSPVGSGYATPSRNGTAASDLADAMSVMSFAPTLRPPGDLASLVAGELNRKSRAWNFLRSQSETVQPFESIELGAPGNLAGFEREFDEIPDDTTDDARLAIWKSKMKHYMILSSAGKPIYSRHGDLSLVNSYMGVVQTIISFYEGAKNPLLGFTAGNARFVIAIEGPLYFVAISKLGESDAQLRSQLEALYMQILSTLTLPTLKNIFVHRPSTDLRKPLEGTESLLSSLADSFTKGSPSTLLGALECLRLRKSQRHSINNIFLKSRSEKLLYGLIVAGGKLVSVIRPRKHSLHPSDLQLIFNMLFESGGIKSGGGESWIPLCLPAFNNRGYLYMYVSFFDGKQELPPTAESAEPAEPAKEPPLPTEDINKVAATTGDSNRAEEEIAIILISPDKESFYDLKEMRDRLAAQLTKTGSLALIRTAARQARPKIQSITPGAEISHFLYKSRANVQFCMSSLEPAFSSPSASPSPSLSQGHKQLATAEKMVARRRLMSVYHELHASMHSKHSHLKVLHAVGEDAASLAWITPVFEFYCVAGPNVSRVAMTQGANRVVQWAKKEEERLFIIGGGVF</sequence>
<comment type="subcellular location">
    <subcellularLocation>
        <location evidence="4">Endosome</location>
        <location evidence="4">Multivesicular body membrane</location>
        <topology evidence="4">Peripheral membrane protein</topology>
    </subcellularLocation>
    <subcellularLocation>
        <location evidence="1 4">Prevacuolar compartment membrane</location>
        <topology evidence="1 4">Peripheral membrane protein</topology>
    </subcellularLocation>
    <subcellularLocation>
        <location evidence="4">Vacuole membrane</location>
        <topology evidence="4">Peripheral membrane protein</topology>
    </subcellularLocation>
</comment>
<dbReference type="GO" id="GO:0006623">
    <property type="term" value="P:protein targeting to vacuole"/>
    <property type="evidence" value="ECO:0007669"/>
    <property type="project" value="UniProtKB-UniRule"/>
</dbReference>
<dbReference type="InterPro" id="IPR004353">
    <property type="entry name" value="Mon1"/>
</dbReference>
<comment type="function">
    <text evidence="3">In complex with CCZ1, is required for multiple vacuole delivery pathways including the cytoplasm to vacuole transport (Cvt), autophagy, pexophagy and endocytosis. The MON1-CCZ1 complex acts at the fusion of vesicles with the vacuole, through its regulation of the SNARE complex during the coordinated priming and docking stages of fusion, and particularly at the stage of tethering/docking.</text>
</comment>
<keyword evidence="4" id="KW-0926">Vacuole</keyword>
<feature type="domain" description="FUZ/MON1/HPS1 third Longin" evidence="8">
    <location>
        <begin position="513"/>
        <end position="634"/>
    </location>
</feature>
<feature type="region of interest" description="Disordered" evidence="5">
    <location>
        <begin position="1"/>
        <end position="87"/>
    </location>
</feature>
<dbReference type="GO" id="GO:0006914">
    <property type="term" value="P:autophagy"/>
    <property type="evidence" value="ECO:0007669"/>
    <property type="project" value="UniProtKB-UniRule"/>
</dbReference>
<dbReference type="InterPro" id="IPR043971">
    <property type="entry name" value="FUZ/MON1/HPS1_longin_2"/>
</dbReference>
<evidence type="ECO:0000256" key="4">
    <source>
        <dbReference type="RuleBase" id="RU367048"/>
    </source>
</evidence>
<accession>A0AAN6TCH4</accession>
<reference evidence="9" key="2">
    <citation type="submission" date="2023-05" db="EMBL/GenBank/DDBJ databases">
        <authorList>
            <consortium name="Lawrence Berkeley National Laboratory"/>
            <person name="Steindorff A."/>
            <person name="Hensen N."/>
            <person name="Bonometti L."/>
            <person name="Westerberg I."/>
            <person name="Brannstrom I.O."/>
            <person name="Guillou S."/>
            <person name="Cros-Aarteil S."/>
            <person name="Calhoun S."/>
            <person name="Haridas S."/>
            <person name="Kuo A."/>
            <person name="Mondo S."/>
            <person name="Pangilinan J."/>
            <person name="Riley R."/>
            <person name="Labutti K."/>
            <person name="Andreopoulos B."/>
            <person name="Lipzen A."/>
            <person name="Chen C."/>
            <person name="Yanf M."/>
            <person name="Daum C."/>
            <person name="Ng V."/>
            <person name="Clum A."/>
            <person name="Ohm R."/>
            <person name="Martin F."/>
            <person name="Silar P."/>
            <person name="Natvig D."/>
            <person name="Lalanne C."/>
            <person name="Gautier V."/>
            <person name="Ament-Velasquez S.L."/>
            <person name="Kruys A."/>
            <person name="Hutchinson M.I."/>
            <person name="Powell A.J."/>
            <person name="Barry K."/>
            <person name="Miller A.N."/>
            <person name="Grigoriev I.V."/>
            <person name="Debuchy R."/>
            <person name="Gladieux P."/>
            <person name="Thoren M.H."/>
            <person name="Johannesson H."/>
        </authorList>
    </citation>
    <scope>NUCLEOTIDE SEQUENCE</scope>
    <source>
        <strain evidence="9">CBS 508.74</strain>
    </source>
</reference>
<proteinExistence type="inferred from homology"/>
<dbReference type="GeneID" id="89939396"/>
<dbReference type="Proteomes" id="UP001302812">
    <property type="component" value="Unassembled WGS sequence"/>
</dbReference>
<keyword evidence="4" id="KW-0472">Membrane</keyword>
<dbReference type="InterPro" id="IPR043972">
    <property type="entry name" value="FUZ/MON1/HPS1_longin_1"/>
</dbReference>
<dbReference type="GO" id="GO:0035658">
    <property type="term" value="C:Mon1-Ccz1 complex"/>
    <property type="evidence" value="ECO:0007669"/>
    <property type="project" value="TreeGrafter"/>
</dbReference>
<evidence type="ECO:0000259" key="8">
    <source>
        <dbReference type="Pfam" id="PF19038"/>
    </source>
</evidence>
<dbReference type="GO" id="GO:0016192">
    <property type="term" value="P:vesicle-mediated transport"/>
    <property type="evidence" value="ECO:0007669"/>
    <property type="project" value="InterPro"/>
</dbReference>
<name>A0AAN6TCH4_9PEZI</name>
<dbReference type="PRINTS" id="PR01546">
    <property type="entry name" value="YEAST73DUF"/>
</dbReference>
<dbReference type="PANTHER" id="PTHR13027">
    <property type="entry name" value="SAND PROTEIN-RELATED"/>
    <property type="match status" value="1"/>
</dbReference>
<keyword evidence="4" id="KW-0072">Autophagy</keyword>
<reference evidence="9" key="1">
    <citation type="journal article" date="2023" name="Mol. Phylogenet. Evol.">
        <title>Genome-scale phylogeny and comparative genomics of the fungal order Sordariales.</title>
        <authorList>
            <person name="Hensen N."/>
            <person name="Bonometti L."/>
            <person name="Westerberg I."/>
            <person name="Brannstrom I.O."/>
            <person name="Guillou S."/>
            <person name="Cros-Aarteil S."/>
            <person name="Calhoun S."/>
            <person name="Haridas S."/>
            <person name="Kuo A."/>
            <person name="Mondo S."/>
            <person name="Pangilinan J."/>
            <person name="Riley R."/>
            <person name="LaButti K."/>
            <person name="Andreopoulos B."/>
            <person name="Lipzen A."/>
            <person name="Chen C."/>
            <person name="Yan M."/>
            <person name="Daum C."/>
            <person name="Ng V."/>
            <person name="Clum A."/>
            <person name="Steindorff A."/>
            <person name="Ohm R.A."/>
            <person name="Martin F."/>
            <person name="Silar P."/>
            <person name="Natvig D.O."/>
            <person name="Lalanne C."/>
            <person name="Gautier V."/>
            <person name="Ament-Velasquez S.L."/>
            <person name="Kruys A."/>
            <person name="Hutchinson M.I."/>
            <person name="Powell A.J."/>
            <person name="Barry K."/>
            <person name="Miller A.N."/>
            <person name="Grigoriev I.V."/>
            <person name="Debuchy R."/>
            <person name="Gladieux P."/>
            <person name="Hiltunen Thoren M."/>
            <person name="Johannesson H."/>
        </authorList>
    </citation>
    <scope>NUCLEOTIDE SEQUENCE</scope>
    <source>
        <strain evidence="9">CBS 508.74</strain>
    </source>
</reference>
<evidence type="ECO:0000256" key="2">
    <source>
        <dbReference type="ARBA" id="ARBA00018132"/>
    </source>
</evidence>
<organism evidence="9 10">
    <name type="scientific">Canariomyces notabilis</name>
    <dbReference type="NCBI Taxonomy" id="2074819"/>
    <lineage>
        <taxon>Eukaryota</taxon>
        <taxon>Fungi</taxon>
        <taxon>Dikarya</taxon>
        <taxon>Ascomycota</taxon>
        <taxon>Pezizomycotina</taxon>
        <taxon>Sordariomycetes</taxon>
        <taxon>Sordariomycetidae</taxon>
        <taxon>Sordariales</taxon>
        <taxon>Chaetomiaceae</taxon>
        <taxon>Canariomyces</taxon>
    </lineage>
</organism>
<keyword evidence="10" id="KW-1185">Reference proteome</keyword>
<dbReference type="PANTHER" id="PTHR13027:SF7">
    <property type="entry name" value="VACUOLAR FUSION PROTEIN MON1 HOMOLOG"/>
    <property type="match status" value="1"/>
</dbReference>
<dbReference type="RefSeq" id="XP_064669368.1">
    <property type="nucleotide sequence ID" value="XM_064815271.1"/>
</dbReference>
<dbReference type="EMBL" id="MU853344">
    <property type="protein sequence ID" value="KAK4111798.1"/>
    <property type="molecule type" value="Genomic_DNA"/>
</dbReference>
<evidence type="ECO:0000259" key="7">
    <source>
        <dbReference type="Pfam" id="PF19037"/>
    </source>
</evidence>
<keyword evidence="4" id="KW-0967">Endosome</keyword>
<comment type="caution">
    <text evidence="9">The sequence shown here is derived from an EMBL/GenBank/DDBJ whole genome shotgun (WGS) entry which is preliminary data.</text>
</comment>
<evidence type="ECO:0000256" key="3">
    <source>
        <dbReference type="ARBA" id="ARBA00043892"/>
    </source>
</evidence>
<evidence type="ECO:0000256" key="5">
    <source>
        <dbReference type="SAM" id="MobiDB-lite"/>
    </source>
</evidence>
<feature type="compositionally biased region" description="Low complexity" evidence="5">
    <location>
        <begin position="420"/>
        <end position="429"/>
    </location>
</feature>
<comment type="similarity">
    <text evidence="4">Belongs to the MON1/SAND family.</text>
</comment>
<keyword evidence="4" id="KW-0653">Protein transport</keyword>
<feature type="region of interest" description="Disordered" evidence="5">
    <location>
        <begin position="420"/>
        <end position="441"/>
    </location>
</feature>
<feature type="domain" description="FUZ/MON1/HPS1 second Longin" evidence="7">
    <location>
        <begin position="343"/>
        <end position="481"/>
    </location>
</feature>
<evidence type="ECO:0000313" key="9">
    <source>
        <dbReference type="EMBL" id="KAK4111798.1"/>
    </source>
</evidence>
<evidence type="ECO:0000259" key="6">
    <source>
        <dbReference type="Pfam" id="PF19036"/>
    </source>
</evidence>
<feature type="compositionally biased region" description="Polar residues" evidence="5">
    <location>
        <begin position="42"/>
        <end position="57"/>
    </location>
</feature>
<evidence type="ECO:0000256" key="1">
    <source>
        <dbReference type="ARBA" id="ARBA00004380"/>
    </source>
</evidence>
<dbReference type="InterPro" id="IPR043970">
    <property type="entry name" value="FUZ/MON1/HPS1_longin_3"/>
</dbReference>
<dbReference type="Pfam" id="PF19038">
    <property type="entry name" value="Fuz_longin_3"/>
    <property type="match status" value="1"/>
</dbReference>
<evidence type="ECO:0000313" key="10">
    <source>
        <dbReference type="Proteomes" id="UP001302812"/>
    </source>
</evidence>
<feature type="compositionally biased region" description="Polar residues" evidence="5">
    <location>
        <begin position="64"/>
        <end position="87"/>
    </location>
</feature>
<feature type="domain" description="FUZ/MON1/HPS1 first Longin" evidence="6">
    <location>
        <begin position="181"/>
        <end position="303"/>
    </location>
</feature>
<dbReference type="Pfam" id="PF19036">
    <property type="entry name" value="Fuz_longin_1"/>
    <property type="match status" value="1"/>
</dbReference>
<dbReference type="GO" id="GO:0000329">
    <property type="term" value="C:fungal-type vacuole membrane"/>
    <property type="evidence" value="ECO:0007669"/>
    <property type="project" value="TreeGrafter"/>
</dbReference>
<keyword evidence="4" id="KW-0813">Transport</keyword>
<protein>
    <recommendedName>
        <fullName evidence="2 4">Vacuolar fusion protein MON1</fullName>
    </recommendedName>
</protein>
<dbReference type="Pfam" id="PF19037">
    <property type="entry name" value="Fuz_longin_2"/>
    <property type="match status" value="1"/>
</dbReference>
<gene>
    <name evidence="9" type="ORF">N656DRAFT_779905</name>
</gene>
<dbReference type="GO" id="GO:0032585">
    <property type="term" value="C:multivesicular body membrane"/>
    <property type="evidence" value="ECO:0007669"/>
    <property type="project" value="UniProtKB-SubCell"/>
</dbReference>